<dbReference type="Gene3D" id="3.40.1620.10">
    <property type="entry name" value="YefM-like domain"/>
    <property type="match status" value="1"/>
</dbReference>
<dbReference type="PANTHER" id="PTHR35377:SF8">
    <property type="entry name" value="ANTITOXIN VAPB22"/>
    <property type="match status" value="1"/>
</dbReference>
<proteinExistence type="inferred from homology"/>
<dbReference type="PANTHER" id="PTHR35377">
    <property type="entry name" value="ANTITOXIN VAPB49-RELATED-RELATED"/>
    <property type="match status" value="1"/>
</dbReference>
<accession>A0A0B0ET74</accession>
<sequence length="78" mass="9069">MKATAKDLRFHSKELLDTVNRGEEVVITYRGKPCAKLVPIKHEVAKSSGKNELFGIWKDYDETKDVEDYVRNLRKGRF</sequence>
<evidence type="ECO:0000256" key="2">
    <source>
        <dbReference type="RuleBase" id="RU362080"/>
    </source>
</evidence>
<dbReference type="InterPro" id="IPR051416">
    <property type="entry name" value="phD-YefM_TA_antitoxins"/>
</dbReference>
<comment type="function">
    <text evidence="2">Antitoxin component of a type II toxin-antitoxin (TA) system.</text>
</comment>
<dbReference type="NCBIfam" id="TIGR01552">
    <property type="entry name" value="phd_fam"/>
    <property type="match status" value="1"/>
</dbReference>
<gene>
    <name evidence="3" type="ORF">SCABRO_00407</name>
</gene>
<organism evidence="3 4">
    <name type="scientific">Candidatus Scalindua brodae</name>
    <dbReference type="NCBI Taxonomy" id="237368"/>
    <lineage>
        <taxon>Bacteria</taxon>
        <taxon>Pseudomonadati</taxon>
        <taxon>Planctomycetota</taxon>
        <taxon>Candidatus Brocadiia</taxon>
        <taxon>Candidatus Brocadiales</taxon>
        <taxon>Candidatus Scalinduaceae</taxon>
        <taxon>Candidatus Scalindua</taxon>
    </lineage>
</organism>
<evidence type="ECO:0000313" key="4">
    <source>
        <dbReference type="Proteomes" id="UP000030652"/>
    </source>
</evidence>
<dbReference type="EMBL" id="JRYO01000033">
    <property type="protein sequence ID" value="KHE93850.1"/>
    <property type="molecule type" value="Genomic_DNA"/>
</dbReference>
<dbReference type="PATRIC" id="fig|237368.3.peg.445"/>
<dbReference type="Proteomes" id="UP000030652">
    <property type="component" value="Unassembled WGS sequence"/>
</dbReference>
<evidence type="ECO:0000256" key="1">
    <source>
        <dbReference type="ARBA" id="ARBA00009981"/>
    </source>
</evidence>
<dbReference type="AlphaFoldDB" id="A0A0B0ET74"/>
<name>A0A0B0ET74_9BACT</name>
<evidence type="ECO:0000313" key="3">
    <source>
        <dbReference type="EMBL" id="KHE93850.1"/>
    </source>
</evidence>
<dbReference type="SUPFAM" id="SSF143120">
    <property type="entry name" value="YefM-like"/>
    <property type="match status" value="1"/>
</dbReference>
<dbReference type="eggNOG" id="COG4118">
    <property type="taxonomic scope" value="Bacteria"/>
</dbReference>
<protein>
    <recommendedName>
        <fullName evidence="2">Antitoxin</fullName>
    </recommendedName>
</protein>
<dbReference type="InterPro" id="IPR036165">
    <property type="entry name" value="YefM-like_sf"/>
</dbReference>
<dbReference type="Pfam" id="PF02604">
    <property type="entry name" value="PhdYeFM_antitox"/>
    <property type="match status" value="1"/>
</dbReference>
<comment type="similarity">
    <text evidence="1 2">Belongs to the phD/YefM antitoxin family.</text>
</comment>
<reference evidence="3 4" key="1">
    <citation type="submission" date="2014-10" db="EMBL/GenBank/DDBJ databases">
        <title>Draft genome of anammox bacterium scalindua brodae, obtained using differential coverage binning of sequence data from two enrichment reactors.</title>
        <authorList>
            <person name="Speth D.R."/>
            <person name="Russ L."/>
            <person name="Kartal B."/>
            <person name="Op den Camp H.J."/>
            <person name="Dutilh B.E."/>
            <person name="Jetten M.S."/>
        </authorList>
    </citation>
    <scope>NUCLEOTIDE SEQUENCE [LARGE SCALE GENOMIC DNA]</scope>
    <source>
        <strain evidence="3">RU1</strain>
    </source>
</reference>
<comment type="caution">
    <text evidence="3">The sequence shown here is derived from an EMBL/GenBank/DDBJ whole genome shotgun (WGS) entry which is preliminary data.</text>
</comment>
<dbReference type="InterPro" id="IPR006442">
    <property type="entry name" value="Antitoxin_Phd/YefM"/>
</dbReference>